<evidence type="ECO:0000256" key="2">
    <source>
        <dbReference type="ARBA" id="ARBA00022927"/>
    </source>
</evidence>
<evidence type="ECO:0000256" key="1">
    <source>
        <dbReference type="ARBA" id="ARBA00022786"/>
    </source>
</evidence>
<dbReference type="GO" id="GO:0006914">
    <property type="term" value="P:autophagy"/>
    <property type="evidence" value="ECO:0007669"/>
    <property type="project" value="UniProtKB-KW"/>
</dbReference>
<dbReference type="GO" id="GO:0019787">
    <property type="term" value="F:ubiquitin-like protein transferase activity"/>
    <property type="evidence" value="ECO:0007669"/>
    <property type="project" value="InterPro"/>
</dbReference>
<proteinExistence type="predicted"/>
<evidence type="ECO:0000313" key="5">
    <source>
        <dbReference type="Proteomes" id="UP001162090"/>
    </source>
</evidence>
<organism evidence="4 5">
    <name type="scientific">Saccharomyces uvarum</name>
    <name type="common">Yeast</name>
    <name type="synonym">Saccharomyces bayanus var. uvarum</name>
    <dbReference type="NCBI Taxonomy" id="230603"/>
    <lineage>
        <taxon>Eukaryota</taxon>
        <taxon>Fungi</taxon>
        <taxon>Dikarya</taxon>
        <taxon>Ascomycota</taxon>
        <taxon>Saccharomycotina</taxon>
        <taxon>Saccharomycetes</taxon>
        <taxon>Saccharomycetales</taxon>
        <taxon>Saccharomycetaceae</taxon>
        <taxon>Saccharomyces</taxon>
    </lineage>
</organism>
<keyword evidence="2" id="KW-0813">Transport</keyword>
<evidence type="ECO:0000256" key="3">
    <source>
        <dbReference type="ARBA" id="ARBA00023006"/>
    </source>
</evidence>
<keyword evidence="1" id="KW-0833">Ubl conjugation pathway</keyword>
<dbReference type="Proteomes" id="UP001162090">
    <property type="component" value="Chromosome 12"/>
</dbReference>
<evidence type="ECO:0008006" key="6">
    <source>
        <dbReference type="Google" id="ProtNLM"/>
    </source>
</evidence>
<dbReference type="InterPro" id="IPR007135">
    <property type="entry name" value="Atg3/Atg10"/>
</dbReference>
<evidence type="ECO:0000313" key="4">
    <source>
        <dbReference type="EMBL" id="CAI4045835.1"/>
    </source>
</evidence>
<name>A0AA35J3P3_SACUV</name>
<keyword evidence="2" id="KW-0653">Protein transport</keyword>
<dbReference type="Gene3D" id="3.30.1460.50">
    <property type="match status" value="1"/>
</dbReference>
<reference evidence="4" key="1">
    <citation type="submission" date="2022-10" db="EMBL/GenBank/DDBJ databases">
        <authorList>
            <person name="Byrne P K."/>
        </authorList>
    </citation>
    <scope>NUCLEOTIDE SEQUENCE</scope>
    <source>
        <strain evidence="4">CBS7001</strain>
    </source>
</reference>
<keyword evidence="3" id="KW-0072">Autophagy</keyword>
<gene>
    <name evidence="4" type="primary">SUVC12G0190</name>
    <name evidence="4" type="ORF">SUVC_12G0190</name>
</gene>
<accession>A0AA35J3P3</accession>
<dbReference type="AlphaFoldDB" id="A0AA35J3P3"/>
<dbReference type="EMBL" id="OX365923">
    <property type="protein sequence ID" value="CAI4045835.1"/>
    <property type="molecule type" value="Genomic_DNA"/>
</dbReference>
<sequence>MIEYEEWQRQLSSLYSSQIFQNWALCQEIRLVDDKNALLLCLEPTHRLQESAKIIENKSLDHIELYLTYSKIYSEPLLLLRIWEEKCSDDIIMSRLMFPCKVESLLGVEGKFQLGLETFISMENTAWYSFHPCDTSSIVGDQEEFRPTYLRRWTSIFVFSWLGYEDL</sequence>
<dbReference type="Pfam" id="PF03987">
    <property type="entry name" value="Autophagy_act_C"/>
    <property type="match status" value="1"/>
</dbReference>
<dbReference type="GO" id="GO:0015031">
    <property type="term" value="P:protein transport"/>
    <property type="evidence" value="ECO:0007669"/>
    <property type="project" value="UniProtKB-KW"/>
</dbReference>
<protein>
    <recommendedName>
        <fullName evidence="6">Ubiquitin-like-conjugating enzyme ATG10</fullName>
    </recommendedName>
</protein>